<gene>
    <name evidence="1" type="ORF">NT02SARS_1139</name>
</gene>
<accession>J4KSD5</accession>
<name>J4KSD5_9GAMM</name>
<dbReference type="HOGENOM" id="CLU_3011754_0_0_6"/>
<reference evidence="1 2" key="1">
    <citation type="journal article" date="2012" name="ISME J.">
        <title>Genomic insights to SAR86, an abundant and uncultivated marine bacterial lineage.</title>
        <authorList>
            <person name="Dupont C.L."/>
            <person name="Rusch D.B."/>
            <person name="Yooseph S."/>
            <person name="Lombardo M.J."/>
            <person name="Richter R.A."/>
            <person name="Valas R."/>
            <person name="Novotny M."/>
            <person name="Yee-Greenbaum J."/>
            <person name="Selengut J.D."/>
            <person name="Haft D.H."/>
            <person name="Halpern A.L."/>
            <person name="Lasken R.S."/>
            <person name="Nealson K."/>
            <person name="Friedman R."/>
            <person name="Venter J.C."/>
        </authorList>
    </citation>
    <scope>NUCLEOTIDE SEQUENCE [LARGE SCALE GENOMIC DNA]</scope>
</reference>
<protein>
    <submittedName>
        <fullName evidence="1">Uncharacterized protein</fullName>
    </submittedName>
</protein>
<proteinExistence type="predicted"/>
<evidence type="ECO:0000313" key="2">
    <source>
        <dbReference type="Proteomes" id="UP000010116"/>
    </source>
</evidence>
<organism evidence="1 2">
    <name type="scientific">SAR86 cluster bacterium SAR86B</name>
    <dbReference type="NCBI Taxonomy" id="1123867"/>
    <lineage>
        <taxon>Bacteria</taxon>
        <taxon>Pseudomonadati</taxon>
        <taxon>Pseudomonadota</taxon>
        <taxon>Gammaproteobacteria</taxon>
        <taxon>SAR86 cluster</taxon>
    </lineage>
</organism>
<sequence>MKNKIKNFFKKILKDSPSKLSAKAIKRANKIDGLNAGTPHDWEDYDKYIKELNKKD</sequence>
<dbReference type="Proteomes" id="UP000010116">
    <property type="component" value="Unassembled WGS sequence"/>
</dbReference>
<dbReference type="AlphaFoldDB" id="J4KSD5"/>
<evidence type="ECO:0000313" key="1">
    <source>
        <dbReference type="EMBL" id="EJP72514.1"/>
    </source>
</evidence>
<dbReference type="EMBL" id="JH611190">
    <property type="protein sequence ID" value="EJP72514.1"/>
    <property type="molecule type" value="Genomic_DNA"/>
</dbReference>